<dbReference type="SUPFAM" id="SSF52540">
    <property type="entry name" value="P-loop containing nucleoside triphosphate hydrolases"/>
    <property type="match status" value="1"/>
</dbReference>
<dbReference type="InterPro" id="IPR027417">
    <property type="entry name" value="P-loop_NTPase"/>
</dbReference>
<proteinExistence type="inferred from homology"/>
<evidence type="ECO:0000259" key="7">
    <source>
        <dbReference type="SMART" id="SM00072"/>
    </source>
</evidence>
<dbReference type="EC" id="2.7.4.23" evidence="6"/>
<name>A0A126QJM8_9BACT</name>
<dbReference type="OrthoDB" id="341217at2"/>
<organism evidence="9 11">
    <name type="scientific">Pseudodesulfovibrio indicus</name>
    <dbReference type="NCBI Taxonomy" id="1716143"/>
    <lineage>
        <taxon>Bacteria</taxon>
        <taxon>Pseudomonadati</taxon>
        <taxon>Thermodesulfobacteriota</taxon>
        <taxon>Desulfovibrionia</taxon>
        <taxon>Desulfovibrionales</taxon>
        <taxon>Desulfovibrionaceae</taxon>
    </lineage>
</organism>
<evidence type="ECO:0000313" key="10">
    <source>
        <dbReference type="Proteomes" id="UP000055611"/>
    </source>
</evidence>
<keyword evidence="3 6" id="KW-0808">Transferase</keyword>
<dbReference type="GO" id="GO:0005524">
    <property type="term" value="F:ATP binding"/>
    <property type="evidence" value="ECO:0007669"/>
    <property type="project" value="UniProtKB-KW"/>
</dbReference>
<evidence type="ECO:0000313" key="8">
    <source>
        <dbReference type="EMBL" id="AMK10203.1"/>
    </source>
</evidence>
<evidence type="ECO:0000256" key="4">
    <source>
        <dbReference type="ARBA" id="ARBA00022741"/>
    </source>
</evidence>
<dbReference type="GO" id="GO:0033863">
    <property type="term" value="F:ribose 1,5-bisphosphate phosphokinase activity"/>
    <property type="evidence" value="ECO:0007669"/>
    <property type="project" value="UniProtKB-UniRule"/>
</dbReference>
<keyword evidence="5 6" id="KW-0067">ATP-binding</keyword>
<comment type="function">
    <text evidence="6">Catalyzes the phosphorylation of ribose 1,5-bisphosphate to 5-phospho-D-ribosyl alpha-1-diphosphate (PRPP).</text>
</comment>
<sequence>MTPGTLIYVIGPSGCGKDSLMNYARSRCPGGEAAFAHRYITRAADAGGENHVALLPDEYQGRLDSGLFALAWDSHGCRYGVGAEIDQWMEAGLNVVVNGSRAYLPEAARRYPGMLPVLVTLDLDILRQRLILRGRETMDEIEARLDRAGAYSVSHPALVRLDNSGELSDGGRRLLELVRRRPARMRRAV</sequence>
<dbReference type="InterPro" id="IPR012699">
    <property type="entry name" value="PhnN"/>
</dbReference>
<dbReference type="NCBIfam" id="NF007485">
    <property type="entry name" value="PRK10078.1"/>
    <property type="match status" value="1"/>
</dbReference>
<dbReference type="KEGG" id="dej:AWY79_03250"/>
<dbReference type="AlphaFoldDB" id="A0A126QJM8"/>
<dbReference type="InterPro" id="IPR008145">
    <property type="entry name" value="GK/Ca_channel_bsu"/>
</dbReference>
<keyword evidence="4 6" id="KW-0547">Nucleotide-binding</keyword>
<accession>A0A126QJM8</accession>
<evidence type="ECO:0000256" key="1">
    <source>
        <dbReference type="ARBA" id="ARBA00000373"/>
    </source>
</evidence>
<dbReference type="GO" id="GO:0019634">
    <property type="term" value="P:organic phosphonate metabolic process"/>
    <property type="evidence" value="ECO:0007669"/>
    <property type="project" value="UniProtKB-UniRule"/>
</dbReference>
<dbReference type="NCBIfam" id="TIGR02322">
    <property type="entry name" value="phosphon_PhnN"/>
    <property type="match status" value="1"/>
</dbReference>
<comment type="pathway">
    <text evidence="2 6">Metabolic intermediate biosynthesis; 5-phospho-alpha-D-ribose 1-diphosphate biosynthesis; 5-phospho-alpha-D-ribose 1-diphosphate from D-ribose 5-phosphate (route II): step 3/3.</text>
</comment>
<comment type="caution">
    <text evidence="6">Lacks conserved residue(s) required for the propagation of feature annotation.</text>
</comment>
<dbReference type="SMART" id="SM00072">
    <property type="entry name" value="GuKc"/>
    <property type="match status" value="1"/>
</dbReference>
<keyword evidence="10" id="KW-1185">Reference proteome</keyword>
<dbReference type="HAMAP" id="MF_00836">
    <property type="entry name" value="PhnN"/>
    <property type="match status" value="1"/>
</dbReference>
<comment type="similarity">
    <text evidence="6">Belongs to the ribose 1,5-bisphosphokinase family.</text>
</comment>
<dbReference type="RefSeq" id="WP_066800210.1">
    <property type="nucleotide sequence ID" value="NZ_CP014206.1"/>
</dbReference>
<dbReference type="Proteomes" id="UP000055611">
    <property type="component" value="Chromosome"/>
</dbReference>
<dbReference type="Proteomes" id="UP000295506">
    <property type="component" value="Unassembled WGS sequence"/>
</dbReference>
<reference evidence="9 11" key="2">
    <citation type="submission" date="2019-03" db="EMBL/GenBank/DDBJ databases">
        <title>Genomic Encyclopedia of Type Strains, Phase IV (KMG-IV): sequencing the most valuable type-strain genomes for metagenomic binning, comparative biology and taxonomic classification.</title>
        <authorList>
            <person name="Goeker M."/>
        </authorList>
    </citation>
    <scope>NUCLEOTIDE SEQUENCE [LARGE SCALE GENOMIC DNA]</scope>
    <source>
        <strain evidence="9 11">DSM 101483</strain>
    </source>
</reference>
<evidence type="ECO:0000313" key="9">
    <source>
        <dbReference type="EMBL" id="TDT87911.1"/>
    </source>
</evidence>
<evidence type="ECO:0000256" key="6">
    <source>
        <dbReference type="HAMAP-Rule" id="MF_00836"/>
    </source>
</evidence>
<protein>
    <recommendedName>
        <fullName evidence="6">Ribose 1,5-bisphosphate phosphokinase PhnN</fullName>
        <ecNumber evidence="6">2.7.4.23</ecNumber>
    </recommendedName>
    <alternativeName>
        <fullName evidence="6">Ribose 1,5-bisphosphokinase</fullName>
    </alternativeName>
</protein>
<evidence type="ECO:0000256" key="3">
    <source>
        <dbReference type="ARBA" id="ARBA00022679"/>
    </source>
</evidence>
<dbReference type="Gene3D" id="3.40.50.300">
    <property type="entry name" value="P-loop containing nucleotide triphosphate hydrolases"/>
    <property type="match status" value="1"/>
</dbReference>
<dbReference type="GO" id="GO:0006015">
    <property type="term" value="P:5-phosphoribose 1-diphosphate biosynthetic process"/>
    <property type="evidence" value="ECO:0007669"/>
    <property type="project" value="UniProtKB-UniRule"/>
</dbReference>
<gene>
    <name evidence="6" type="primary">phnN</name>
    <name evidence="8" type="ORF">AWY79_03250</name>
    <name evidence="9" type="ORF">EDC59_107106</name>
</gene>
<comment type="catalytic activity">
    <reaction evidence="1 6">
        <text>alpha-D-ribose 1,5-bisphosphate + ATP = 5-phospho-alpha-D-ribose 1-diphosphate + ADP</text>
        <dbReference type="Rhea" id="RHEA:20109"/>
        <dbReference type="ChEBI" id="CHEBI:30616"/>
        <dbReference type="ChEBI" id="CHEBI:58017"/>
        <dbReference type="ChEBI" id="CHEBI:68688"/>
        <dbReference type="ChEBI" id="CHEBI:456216"/>
        <dbReference type="EC" id="2.7.4.23"/>
    </reaction>
</comment>
<reference evidence="8 10" key="1">
    <citation type="journal article" date="2016" name="Front. Microbiol.">
        <title>Genome Sequence of the Piezophilic, Mesophilic Sulfate-Reducing Bacterium Desulfovibrio indicus J2T.</title>
        <authorList>
            <person name="Cao J."/>
            <person name="Maignien L."/>
            <person name="Shao Z."/>
            <person name="Alain K."/>
            <person name="Jebbar M."/>
        </authorList>
    </citation>
    <scope>NUCLEOTIDE SEQUENCE [LARGE SCALE GENOMIC DNA]</scope>
    <source>
        <strain evidence="8 10">J2</strain>
    </source>
</reference>
<dbReference type="EMBL" id="SOBK01000007">
    <property type="protein sequence ID" value="TDT87911.1"/>
    <property type="molecule type" value="Genomic_DNA"/>
</dbReference>
<dbReference type="EMBL" id="CP014206">
    <property type="protein sequence ID" value="AMK10203.1"/>
    <property type="molecule type" value="Genomic_DNA"/>
</dbReference>
<evidence type="ECO:0000313" key="11">
    <source>
        <dbReference type="Proteomes" id="UP000295506"/>
    </source>
</evidence>
<evidence type="ECO:0000256" key="2">
    <source>
        <dbReference type="ARBA" id="ARBA00005069"/>
    </source>
</evidence>
<evidence type="ECO:0000256" key="5">
    <source>
        <dbReference type="ARBA" id="ARBA00022840"/>
    </source>
</evidence>
<feature type="domain" description="Guanylate kinase/L-type calcium channel beta subunit" evidence="7">
    <location>
        <begin position="3"/>
        <end position="182"/>
    </location>
</feature>